<dbReference type="Proteomes" id="UP000054516">
    <property type="component" value="Unassembled WGS sequence"/>
</dbReference>
<name>A0A1S7UI64_ROSNE</name>
<keyword evidence="2" id="KW-1185">Reference proteome</keyword>
<sequence length="206" mass="21498">MESAISVNRRKSAVLVAPEPGVPASGRGALVSCAEGPGQRRSQETPVRRTRVAATIIPNTTVDISDPQYAVPIGAAVVTAIRSPRLGHRIAPSPSAPVSLTPVVVSFVAERAVRDAAPVDCTVTAPYLCSIAAGTALVHDAVLRAHGPDVVAAAGVAYVVSAVWGAWEVLTMAVSHLAQRFLEVLIRFLRARSSSNRIPPMDESSP</sequence>
<protein>
    <submittedName>
        <fullName evidence="1">Uncharacterized protein</fullName>
    </submittedName>
</protein>
<accession>A0A1S7UI64</accession>
<dbReference type="EMBL" id="DF977446">
    <property type="protein sequence ID" value="GAP82886.1"/>
    <property type="molecule type" value="Genomic_DNA"/>
</dbReference>
<evidence type="ECO:0000313" key="2">
    <source>
        <dbReference type="Proteomes" id="UP000054516"/>
    </source>
</evidence>
<gene>
    <name evidence="1" type="ORF">SAMD00023353_0104180</name>
</gene>
<reference evidence="1" key="1">
    <citation type="submission" date="2016-03" db="EMBL/GenBank/DDBJ databases">
        <title>Draft genome sequence of Rosellinia necatrix.</title>
        <authorList>
            <person name="Kanematsu S."/>
        </authorList>
    </citation>
    <scope>NUCLEOTIDE SEQUENCE [LARGE SCALE GENOMIC DNA]</scope>
    <source>
        <strain evidence="1">W97</strain>
    </source>
</reference>
<dbReference type="AlphaFoldDB" id="A0A1S7UI64"/>
<proteinExistence type="predicted"/>
<organism evidence="1">
    <name type="scientific">Rosellinia necatrix</name>
    <name type="common">White root-rot fungus</name>
    <dbReference type="NCBI Taxonomy" id="77044"/>
    <lineage>
        <taxon>Eukaryota</taxon>
        <taxon>Fungi</taxon>
        <taxon>Dikarya</taxon>
        <taxon>Ascomycota</taxon>
        <taxon>Pezizomycotina</taxon>
        <taxon>Sordariomycetes</taxon>
        <taxon>Xylariomycetidae</taxon>
        <taxon>Xylariales</taxon>
        <taxon>Xylariaceae</taxon>
        <taxon>Rosellinia</taxon>
    </lineage>
</organism>
<evidence type="ECO:0000313" key="1">
    <source>
        <dbReference type="EMBL" id="GAP82886.1"/>
    </source>
</evidence>